<accession>A0ABY9YWE8</accession>
<evidence type="ECO:0000256" key="9">
    <source>
        <dbReference type="RuleBase" id="RU003557"/>
    </source>
</evidence>
<dbReference type="PROSITE" id="PS00737">
    <property type="entry name" value="THIOLASE_2"/>
    <property type="match status" value="1"/>
</dbReference>
<sequence>MSLNPRDTVVVDAVRTPMARAKHGAFRHVRAENLSAATMQALFDRNANLTPVEVDDVIWGCVNQTQEQAMNIARNAAIMTDIPRSVPAQTVNRLCGSSMTALHIASANISAGMGDMYLIGGIEHMEHVPMTHGVDINPAMSKYAAKAAMMMGLTAELLGKMHGVTREEQDKFGVRSQQLAQAATEKGLFDNEIIGIEGHDADGVKALIKRDEVIRADANLDDMARLKPVFDPKGGTITAGTSSALSVGASAMMVMSYERARALGLEPLARVVSTGVAGCDASIMGYGPVPASQKALKAAGLTADDIQAVELNEAFAAQSLPVLKDLGFLDALDEKVNLHGGAIALGHPLGCSGARIATTLLNVMRDRDTTYGLATMCIGMGQGVATVFERLK</sequence>
<comment type="subcellular location">
    <subcellularLocation>
        <location evidence="8">Cytoplasm</location>
    </subcellularLocation>
</comment>
<dbReference type="CDD" id="cd00751">
    <property type="entry name" value="thiolase"/>
    <property type="match status" value="1"/>
</dbReference>
<dbReference type="PROSITE" id="PS00098">
    <property type="entry name" value="THIOLASE_1"/>
    <property type="match status" value="1"/>
</dbReference>
<evidence type="ECO:0000256" key="5">
    <source>
        <dbReference type="ARBA" id="ARBA00022963"/>
    </source>
</evidence>
<dbReference type="PROSITE" id="PS00099">
    <property type="entry name" value="THIOLASE_3"/>
    <property type="match status" value="1"/>
</dbReference>
<evidence type="ECO:0000313" key="12">
    <source>
        <dbReference type="EMBL" id="WNK19200.1"/>
    </source>
</evidence>
<comment type="catalytic activity">
    <reaction evidence="8">
        <text>an acyl-CoA + acetyl-CoA = a 3-oxoacyl-CoA + CoA</text>
        <dbReference type="Rhea" id="RHEA:21564"/>
        <dbReference type="ChEBI" id="CHEBI:57287"/>
        <dbReference type="ChEBI" id="CHEBI:57288"/>
        <dbReference type="ChEBI" id="CHEBI:58342"/>
        <dbReference type="ChEBI" id="CHEBI:90726"/>
        <dbReference type="EC" id="2.3.1.16"/>
    </reaction>
</comment>
<dbReference type="PANTHER" id="PTHR43853:SF11">
    <property type="entry name" value="3-KETOACYL-COA THIOLASE FADA"/>
    <property type="match status" value="1"/>
</dbReference>
<dbReference type="Pfam" id="PF00108">
    <property type="entry name" value="Thiolase_N"/>
    <property type="match status" value="1"/>
</dbReference>
<evidence type="ECO:0000256" key="4">
    <source>
        <dbReference type="ARBA" id="ARBA00022832"/>
    </source>
</evidence>
<dbReference type="GO" id="GO:0003988">
    <property type="term" value="F:acetyl-CoA C-acyltransferase activity"/>
    <property type="evidence" value="ECO:0007669"/>
    <property type="project" value="UniProtKB-EC"/>
</dbReference>
<evidence type="ECO:0000256" key="8">
    <source>
        <dbReference type="HAMAP-Rule" id="MF_01620"/>
    </source>
</evidence>
<evidence type="ECO:0000256" key="2">
    <source>
        <dbReference type="ARBA" id="ARBA00022490"/>
    </source>
</evidence>
<dbReference type="PANTHER" id="PTHR43853">
    <property type="entry name" value="3-KETOACYL-COA THIOLASE, PEROXISOMAL"/>
    <property type="match status" value="1"/>
</dbReference>
<feature type="active site" description="Proton acceptor" evidence="8">
    <location>
        <position position="347"/>
    </location>
</feature>
<keyword evidence="4 8" id="KW-0276">Fatty acid metabolism</keyword>
<dbReference type="Gene3D" id="3.40.47.10">
    <property type="match status" value="2"/>
</dbReference>
<comment type="similarity">
    <text evidence="1 8 9">Belongs to the thiolase-like superfamily. Thiolase family.</text>
</comment>
<dbReference type="NCBIfam" id="TIGR02445">
    <property type="entry name" value="fadA"/>
    <property type="match status" value="1"/>
</dbReference>
<dbReference type="InterPro" id="IPR020613">
    <property type="entry name" value="Thiolase_CS"/>
</dbReference>
<evidence type="ECO:0000256" key="1">
    <source>
        <dbReference type="ARBA" id="ARBA00010982"/>
    </source>
</evidence>
<dbReference type="Proteomes" id="UP001301869">
    <property type="component" value="Chromosome"/>
</dbReference>
<reference evidence="12 13" key="1">
    <citation type="submission" date="2023-03" db="EMBL/GenBank/DDBJ databases">
        <title>Halomonas sp. nov., isolated from Korean tranditional fermented seafood 'Jeotgal'.</title>
        <authorList>
            <person name="Kim B."/>
            <person name="Shin N.-R."/>
        </authorList>
    </citation>
    <scope>NUCLEOTIDE SEQUENCE [LARGE SCALE GENOMIC DNA]</scope>
    <source>
        <strain evidence="12 13">SG2L-4</strain>
    </source>
</reference>
<keyword evidence="5 8" id="KW-0442">Lipid degradation</keyword>
<dbReference type="NCBIfam" id="TIGR01930">
    <property type="entry name" value="AcCoA-C-Actrans"/>
    <property type="match status" value="1"/>
</dbReference>
<dbReference type="InterPro" id="IPR020617">
    <property type="entry name" value="Thiolase_C"/>
</dbReference>
<gene>
    <name evidence="8 12" type="primary">fadA</name>
    <name evidence="12" type="ORF">P1P91_09975</name>
</gene>
<comment type="function">
    <text evidence="8">Catalyzes the final step of fatty acid oxidation in which acetyl-CoA is released and the CoA ester of a fatty acid two carbons shorter is formed.</text>
</comment>
<dbReference type="InterPro" id="IPR002155">
    <property type="entry name" value="Thiolase"/>
</dbReference>
<dbReference type="InterPro" id="IPR020610">
    <property type="entry name" value="Thiolase_AS"/>
</dbReference>
<keyword evidence="6 8" id="KW-0443">Lipid metabolism</keyword>
<proteinExistence type="inferred from homology"/>
<dbReference type="RefSeq" id="WP_311882345.1">
    <property type="nucleotide sequence ID" value="NZ_CP119391.1"/>
</dbReference>
<dbReference type="EC" id="2.3.1.16" evidence="8"/>
<dbReference type="Pfam" id="PF02803">
    <property type="entry name" value="Thiolase_C"/>
    <property type="match status" value="1"/>
</dbReference>
<dbReference type="InterPro" id="IPR050215">
    <property type="entry name" value="Thiolase-like_sf_Thiolase"/>
</dbReference>
<dbReference type="NCBIfam" id="NF006510">
    <property type="entry name" value="PRK08947.1"/>
    <property type="match status" value="1"/>
</dbReference>
<feature type="domain" description="Thiolase N-terminal" evidence="10">
    <location>
        <begin position="9"/>
        <end position="256"/>
    </location>
</feature>
<dbReference type="InterPro" id="IPR020615">
    <property type="entry name" value="Thiolase_acyl_enz_int_AS"/>
</dbReference>
<dbReference type="InterPro" id="IPR020616">
    <property type="entry name" value="Thiolase_N"/>
</dbReference>
<evidence type="ECO:0000256" key="7">
    <source>
        <dbReference type="ARBA" id="ARBA00023315"/>
    </source>
</evidence>
<dbReference type="SUPFAM" id="SSF53901">
    <property type="entry name" value="Thiolase-like"/>
    <property type="match status" value="2"/>
</dbReference>
<keyword evidence="7 8" id="KW-0012">Acyltransferase</keyword>
<protein>
    <recommendedName>
        <fullName evidence="8">3-ketoacyl-CoA thiolase</fullName>
        <ecNumber evidence="8">2.3.1.16</ecNumber>
    </recommendedName>
    <alternativeName>
        <fullName evidence="8">Acetyl-CoA acyltransferase</fullName>
    </alternativeName>
    <alternativeName>
        <fullName evidence="8">Beta-ketothiolase</fullName>
    </alternativeName>
    <alternativeName>
        <fullName evidence="8">Fatty acid oxidation complex subunit beta</fullName>
    </alternativeName>
</protein>
<keyword evidence="13" id="KW-1185">Reference proteome</keyword>
<dbReference type="InterPro" id="IPR016039">
    <property type="entry name" value="Thiolase-like"/>
</dbReference>
<comment type="subunit">
    <text evidence="8">Heterotetramer of two alpha chains (FadB) and two beta chains (FadA).</text>
</comment>
<evidence type="ECO:0000259" key="11">
    <source>
        <dbReference type="Pfam" id="PF02803"/>
    </source>
</evidence>
<dbReference type="EMBL" id="CP119391">
    <property type="protein sequence ID" value="WNK19200.1"/>
    <property type="molecule type" value="Genomic_DNA"/>
</dbReference>
<feature type="active site" description="Acyl-thioester intermediate" evidence="8">
    <location>
        <position position="95"/>
    </location>
</feature>
<name>A0ABY9YWE8_9GAMM</name>
<evidence type="ECO:0000256" key="6">
    <source>
        <dbReference type="ARBA" id="ARBA00023098"/>
    </source>
</evidence>
<organism evidence="12 13">
    <name type="scientific">Halomonas piscis</name>
    <dbReference type="NCBI Taxonomy" id="3031727"/>
    <lineage>
        <taxon>Bacteria</taxon>
        <taxon>Pseudomonadati</taxon>
        <taxon>Pseudomonadota</taxon>
        <taxon>Gammaproteobacteria</taxon>
        <taxon>Oceanospirillales</taxon>
        <taxon>Halomonadaceae</taxon>
        <taxon>Halomonas</taxon>
    </lineage>
</organism>
<evidence type="ECO:0000259" key="10">
    <source>
        <dbReference type="Pfam" id="PF00108"/>
    </source>
</evidence>
<comment type="pathway">
    <text evidence="8">Lipid metabolism; fatty acid beta-oxidation.</text>
</comment>
<feature type="domain" description="Thiolase C-terminal" evidence="11">
    <location>
        <begin position="266"/>
        <end position="390"/>
    </location>
</feature>
<evidence type="ECO:0000313" key="13">
    <source>
        <dbReference type="Proteomes" id="UP001301869"/>
    </source>
</evidence>
<keyword evidence="3 8" id="KW-0808">Transferase</keyword>
<dbReference type="InterPro" id="IPR012805">
    <property type="entry name" value="FadA"/>
</dbReference>
<evidence type="ECO:0000256" key="3">
    <source>
        <dbReference type="ARBA" id="ARBA00022679"/>
    </source>
</evidence>
<feature type="active site" description="Proton acceptor" evidence="8">
    <location>
        <position position="377"/>
    </location>
</feature>
<dbReference type="PIRSF" id="PIRSF000429">
    <property type="entry name" value="Ac-CoA_Ac_transf"/>
    <property type="match status" value="1"/>
</dbReference>
<dbReference type="HAMAP" id="MF_01620">
    <property type="entry name" value="FadA"/>
    <property type="match status" value="1"/>
</dbReference>
<keyword evidence="2 8" id="KW-0963">Cytoplasm</keyword>